<dbReference type="Gene3D" id="3.10.105.10">
    <property type="entry name" value="Dipeptide-binding Protein, Domain 3"/>
    <property type="match status" value="1"/>
</dbReference>
<dbReference type="PROSITE" id="PS51257">
    <property type="entry name" value="PROKAR_LIPOPROTEIN"/>
    <property type="match status" value="1"/>
</dbReference>
<dbReference type="Pfam" id="PF00496">
    <property type="entry name" value="SBP_bac_5"/>
    <property type="match status" value="1"/>
</dbReference>
<evidence type="ECO:0000313" key="4">
    <source>
        <dbReference type="Proteomes" id="UP000274033"/>
    </source>
</evidence>
<evidence type="ECO:0000256" key="1">
    <source>
        <dbReference type="ARBA" id="ARBA00022729"/>
    </source>
</evidence>
<dbReference type="RefSeq" id="WP_124764772.1">
    <property type="nucleotide sequence ID" value="NZ_JAFBDY010000008.1"/>
</dbReference>
<name>A0A3N9UPM9_9BACI</name>
<dbReference type="SUPFAM" id="SSF53850">
    <property type="entry name" value="Periplasmic binding protein-like II"/>
    <property type="match status" value="1"/>
</dbReference>
<dbReference type="GO" id="GO:0015833">
    <property type="term" value="P:peptide transport"/>
    <property type="evidence" value="ECO:0007669"/>
    <property type="project" value="TreeGrafter"/>
</dbReference>
<protein>
    <submittedName>
        <fullName evidence="3">ABC transporter substrate-binding protein</fullName>
    </submittedName>
</protein>
<dbReference type="GO" id="GO:0042597">
    <property type="term" value="C:periplasmic space"/>
    <property type="evidence" value="ECO:0007669"/>
    <property type="project" value="UniProtKB-ARBA"/>
</dbReference>
<gene>
    <name evidence="3" type="ORF">EBB45_11375</name>
</gene>
<proteinExistence type="predicted"/>
<dbReference type="OrthoDB" id="9796817at2"/>
<accession>A0A3N9UPM9</accession>
<dbReference type="GO" id="GO:1904680">
    <property type="term" value="F:peptide transmembrane transporter activity"/>
    <property type="evidence" value="ECO:0007669"/>
    <property type="project" value="TreeGrafter"/>
</dbReference>
<dbReference type="PANTHER" id="PTHR30290:SF38">
    <property type="entry name" value="D,D-DIPEPTIDE-BINDING PERIPLASMIC PROTEIN DDPA-RELATED"/>
    <property type="match status" value="1"/>
</dbReference>
<dbReference type="GO" id="GO:0043190">
    <property type="term" value="C:ATP-binding cassette (ABC) transporter complex"/>
    <property type="evidence" value="ECO:0007669"/>
    <property type="project" value="InterPro"/>
</dbReference>
<dbReference type="Proteomes" id="UP000274033">
    <property type="component" value="Unassembled WGS sequence"/>
</dbReference>
<dbReference type="AlphaFoldDB" id="A0A3N9UPM9"/>
<keyword evidence="4" id="KW-1185">Reference proteome</keyword>
<sequence>MKAKKISLFMAIISLVLIIAGCSGGGKSSSTTTTSGASEGGALKEELHYASNAQPPSLDPLMSNAVVTREVASIIYESLVAFDENYEPVPMLAESIEQSEDGKTYTFKLRQGVKFHNGKEMKAEDVVASLTRWAEKSSSARAVLVDPVFAEVDEYTVTLTLGQGTTLALGALANVSHLAAIMPKEIVESAPESGVTEFIGTGPYKFVEWKQDQYLKFTKFDDYVALDTPASGLSGKKEALVKDVYYDIVLDPSTQLTGVQTGEYDIAGGILQDDLAQVEANKDLAHITPFSMNYSILLNRKEGPFTSKEMRQAVSLALDHDSLAAVAAVGNYTISPSLMPKHIEKWSTEAGAEFFNQKDTEKAKSLLKEAGYNGETVTILTTRDYPVMYNEAVAMKEQLGAIGINVELLVYDWATALAEVRSSPEDWDLFTTSFPGVPSPAEMLYFAEGYFDGAESDTQKELLAKIRSAATHEEAKQYWEELQTHSIEDVKIITTFGLNAIHAYSNKVDGYKYFDVPVFWNVKVAE</sequence>
<dbReference type="InterPro" id="IPR039424">
    <property type="entry name" value="SBP_5"/>
</dbReference>
<reference evidence="3 4" key="1">
    <citation type="journal article" date="2013" name="J. Microbiol.">
        <title>Lysinibacillus chungkukjangi sp. nov., isolated from Chungkukjang, Korean fermented soybean food.</title>
        <authorList>
            <person name="Kim S.J."/>
            <person name="Jang Y.H."/>
            <person name="Hamada M."/>
            <person name="Ahn J.H."/>
            <person name="Weon H.Y."/>
            <person name="Suzuki K."/>
            <person name="Whang K.S."/>
            <person name="Kwon S.W."/>
        </authorList>
    </citation>
    <scope>NUCLEOTIDE SEQUENCE [LARGE SCALE GENOMIC DNA]</scope>
    <source>
        <strain evidence="3 4">MCCC 1A12701</strain>
    </source>
</reference>
<organism evidence="3 4">
    <name type="scientific">Lysinibacillus composti</name>
    <dbReference type="NCBI Taxonomy" id="720633"/>
    <lineage>
        <taxon>Bacteria</taxon>
        <taxon>Bacillati</taxon>
        <taxon>Bacillota</taxon>
        <taxon>Bacilli</taxon>
        <taxon>Bacillales</taxon>
        <taxon>Bacillaceae</taxon>
        <taxon>Lysinibacillus</taxon>
    </lineage>
</organism>
<dbReference type="CDD" id="cd08502">
    <property type="entry name" value="PBP2_NikA_DppA_OppA_like_16"/>
    <property type="match status" value="1"/>
</dbReference>
<dbReference type="Gene3D" id="3.90.76.10">
    <property type="entry name" value="Dipeptide-binding Protein, Domain 1"/>
    <property type="match status" value="1"/>
</dbReference>
<dbReference type="PIRSF" id="PIRSF002741">
    <property type="entry name" value="MppA"/>
    <property type="match status" value="1"/>
</dbReference>
<dbReference type="EMBL" id="RRCT01000009">
    <property type="protein sequence ID" value="RQW74482.1"/>
    <property type="molecule type" value="Genomic_DNA"/>
</dbReference>
<dbReference type="PANTHER" id="PTHR30290">
    <property type="entry name" value="PERIPLASMIC BINDING COMPONENT OF ABC TRANSPORTER"/>
    <property type="match status" value="1"/>
</dbReference>
<dbReference type="InterPro" id="IPR000914">
    <property type="entry name" value="SBP_5_dom"/>
</dbReference>
<feature type="domain" description="Solute-binding protein family 5" evidence="2">
    <location>
        <begin position="87"/>
        <end position="443"/>
    </location>
</feature>
<keyword evidence="1" id="KW-0732">Signal</keyword>
<dbReference type="InterPro" id="IPR030678">
    <property type="entry name" value="Peptide/Ni-bd"/>
</dbReference>
<comment type="caution">
    <text evidence="3">The sequence shown here is derived from an EMBL/GenBank/DDBJ whole genome shotgun (WGS) entry which is preliminary data.</text>
</comment>
<evidence type="ECO:0000259" key="2">
    <source>
        <dbReference type="Pfam" id="PF00496"/>
    </source>
</evidence>
<evidence type="ECO:0000313" key="3">
    <source>
        <dbReference type="EMBL" id="RQW74482.1"/>
    </source>
</evidence>
<dbReference type="Gene3D" id="3.40.190.10">
    <property type="entry name" value="Periplasmic binding protein-like II"/>
    <property type="match status" value="1"/>
</dbReference>